<keyword evidence="5 7" id="KW-0408">Iron</keyword>
<keyword evidence="9" id="KW-1185">Reference proteome</keyword>
<evidence type="ECO:0000256" key="2">
    <source>
        <dbReference type="ARBA" id="ARBA00022617"/>
    </source>
</evidence>
<accession>A0ABP1SAF4</accession>
<dbReference type="EMBL" id="CAXLJM020000166">
    <property type="protein sequence ID" value="CAL8148194.1"/>
    <property type="molecule type" value="Genomic_DNA"/>
</dbReference>
<evidence type="ECO:0000313" key="9">
    <source>
        <dbReference type="Proteomes" id="UP001642540"/>
    </source>
</evidence>
<protein>
    <submittedName>
        <fullName evidence="8">Uncharacterized protein</fullName>
    </submittedName>
</protein>
<comment type="caution">
    <text evidence="8">The sequence shown here is derived from an EMBL/GenBank/DDBJ whole genome shotgun (WGS) entry which is preliminary data.</text>
</comment>
<evidence type="ECO:0000256" key="7">
    <source>
        <dbReference type="RuleBase" id="RU000461"/>
    </source>
</evidence>
<comment type="similarity">
    <text evidence="1 7">Belongs to the cytochrome P450 family.</text>
</comment>
<evidence type="ECO:0000256" key="1">
    <source>
        <dbReference type="ARBA" id="ARBA00010617"/>
    </source>
</evidence>
<proteinExistence type="inferred from homology"/>
<dbReference type="PRINTS" id="PR00463">
    <property type="entry name" value="EP450I"/>
</dbReference>
<dbReference type="InterPro" id="IPR017972">
    <property type="entry name" value="Cyt_P450_CS"/>
</dbReference>
<dbReference type="PROSITE" id="PS00086">
    <property type="entry name" value="CYTOCHROME_P450"/>
    <property type="match status" value="1"/>
</dbReference>
<keyword evidence="3 7" id="KW-0479">Metal-binding</keyword>
<dbReference type="SUPFAM" id="SSF48264">
    <property type="entry name" value="Cytochrome P450"/>
    <property type="match status" value="1"/>
</dbReference>
<reference evidence="8 9" key="1">
    <citation type="submission" date="2024-08" db="EMBL/GenBank/DDBJ databases">
        <authorList>
            <person name="Cucini C."/>
            <person name="Frati F."/>
        </authorList>
    </citation>
    <scope>NUCLEOTIDE SEQUENCE [LARGE SCALE GENOMIC DNA]</scope>
</reference>
<evidence type="ECO:0000256" key="5">
    <source>
        <dbReference type="ARBA" id="ARBA00023004"/>
    </source>
</evidence>
<evidence type="ECO:0000256" key="6">
    <source>
        <dbReference type="ARBA" id="ARBA00023033"/>
    </source>
</evidence>
<dbReference type="InterPro" id="IPR002401">
    <property type="entry name" value="Cyt_P450_E_grp-I"/>
</dbReference>
<dbReference type="PANTHER" id="PTHR24289:SF1">
    <property type="entry name" value="STEROID 17-ALPHA-HYDROXYLASE_17,20 LYASE"/>
    <property type="match status" value="1"/>
</dbReference>
<gene>
    <name evidence="8" type="ORF">ODALV1_LOCUS31351</name>
</gene>
<dbReference type="Gene3D" id="1.10.630.10">
    <property type="entry name" value="Cytochrome P450"/>
    <property type="match status" value="1"/>
</dbReference>
<evidence type="ECO:0000256" key="3">
    <source>
        <dbReference type="ARBA" id="ARBA00022723"/>
    </source>
</evidence>
<dbReference type="Pfam" id="PF00067">
    <property type="entry name" value="p450"/>
    <property type="match status" value="1"/>
</dbReference>
<dbReference type="InterPro" id="IPR036396">
    <property type="entry name" value="Cyt_P450_sf"/>
</dbReference>
<keyword evidence="2 7" id="KW-0349">Heme</keyword>
<sequence length="103" mass="11806">MDKEYWGDPETFRPERFINENGEFVPDKRVCHFGFGKRICIGMTLSNAVVPLFLATLLHNFNFSVVPGQEPPTMEPEIGVIMSPKEFEVKITNRVFVENSQRG</sequence>
<evidence type="ECO:0000256" key="4">
    <source>
        <dbReference type="ARBA" id="ARBA00023002"/>
    </source>
</evidence>
<keyword evidence="4 7" id="KW-0560">Oxidoreductase</keyword>
<keyword evidence="6 7" id="KW-0503">Monooxygenase</keyword>
<organism evidence="8 9">
    <name type="scientific">Orchesella dallaii</name>
    <dbReference type="NCBI Taxonomy" id="48710"/>
    <lineage>
        <taxon>Eukaryota</taxon>
        <taxon>Metazoa</taxon>
        <taxon>Ecdysozoa</taxon>
        <taxon>Arthropoda</taxon>
        <taxon>Hexapoda</taxon>
        <taxon>Collembola</taxon>
        <taxon>Entomobryomorpha</taxon>
        <taxon>Entomobryoidea</taxon>
        <taxon>Orchesellidae</taxon>
        <taxon>Orchesellinae</taxon>
        <taxon>Orchesella</taxon>
    </lineage>
</organism>
<dbReference type="Proteomes" id="UP001642540">
    <property type="component" value="Unassembled WGS sequence"/>
</dbReference>
<dbReference type="PANTHER" id="PTHR24289">
    <property type="entry name" value="STEROID 17-ALPHA-HYDROXYLASE/17,20 LYASE"/>
    <property type="match status" value="1"/>
</dbReference>
<name>A0ABP1SAF4_9HEXA</name>
<evidence type="ECO:0000313" key="8">
    <source>
        <dbReference type="EMBL" id="CAL8148194.1"/>
    </source>
</evidence>
<dbReference type="InterPro" id="IPR001128">
    <property type="entry name" value="Cyt_P450"/>
</dbReference>